<protein>
    <submittedName>
        <fullName evidence="2">Uncharacterized protein</fullName>
    </submittedName>
</protein>
<evidence type="ECO:0000313" key="2">
    <source>
        <dbReference type="WBParaSite" id="MhA1_Contig1421.frz3.gene6"/>
    </source>
</evidence>
<reference evidence="2" key="1">
    <citation type="submission" date="2016-11" db="UniProtKB">
        <authorList>
            <consortium name="WormBaseParasite"/>
        </authorList>
    </citation>
    <scope>IDENTIFICATION</scope>
</reference>
<evidence type="ECO:0000313" key="1">
    <source>
        <dbReference type="Proteomes" id="UP000095281"/>
    </source>
</evidence>
<name>A0A1I8B668_MELHA</name>
<keyword evidence="1" id="KW-1185">Reference proteome</keyword>
<proteinExistence type="predicted"/>
<accession>A0A1I8B668</accession>
<dbReference type="WBParaSite" id="MhA1_Contig1421.frz3.gene6">
    <property type="protein sequence ID" value="MhA1_Contig1421.frz3.gene6"/>
    <property type="gene ID" value="MhA1_Contig1421.frz3.gene6"/>
</dbReference>
<sequence>MKIRTPKQLEEWSFSINNSDNTIEDSNKIEDEKNATLIIEEEKENEESLYEECLQEENLGEEILQEEIIHEESCNIKCKVRSVQKRIKVLEADMEKSDYSVELIKTKVDLASLFILKFIFWEI</sequence>
<dbReference type="Proteomes" id="UP000095281">
    <property type="component" value="Unplaced"/>
</dbReference>
<organism evidence="1 2">
    <name type="scientific">Meloidogyne hapla</name>
    <name type="common">Root-knot nematode worm</name>
    <dbReference type="NCBI Taxonomy" id="6305"/>
    <lineage>
        <taxon>Eukaryota</taxon>
        <taxon>Metazoa</taxon>
        <taxon>Ecdysozoa</taxon>
        <taxon>Nematoda</taxon>
        <taxon>Chromadorea</taxon>
        <taxon>Rhabditida</taxon>
        <taxon>Tylenchina</taxon>
        <taxon>Tylenchomorpha</taxon>
        <taxon>Tylenchoidea</taxon>
        <taxon>Meloidogynidae</taxon>
        <taxon>Meloidogyninae</taxon>
        <taxon>Meloidogyne</taxon>
    </lineage>
</organism>
<dbReference type="AlphaFoldDB" id="A0A1I8B668"/>